<gene>
    <name evidence="1" type="ORF">ICEValHN437_073</name>
</gene>
<evidence type="ECO:0000313" key="1">
    <source>
        <dbReference type="EMBL" id="ALF35145.1"/>
    </source>
</evidence>
<dbReference type="EMBL" id="KT072771">
    <property type="protein sequence ID" value="ALF35145.1"/>
    <property type="molecule type" value="Genomic_DNA"/>
</dbReference>
<reference evidence="1" key="1">
    <citation type="journal article" date="2016" name="BMC Microbiol.">
        <title>Comparative genomic analysis of six new-found integrative conjugative elements (ICEs) in Vibrio alginolyticus.</title>
        <authorList>
            <person name="Luo P."/>
            <person name="He X."/>
            <person name="Wang Y."/>
            <person name="Liu Q."/>
            <person name="Hu C."/>
        </authorList>
    </citation>
    <scope>NUCLEOTIDE SEQUENCE</scope>
    <source>
        <strain evidence="1">HN437</strain>
    </source>
</reference>
<protein>
    <submittedName>
        <fullName evidence="1">Uncharacterized protein</fullName>
    </submittedName>
</protein>
<proteinExistence type="predicted"/>
<organism evidence="1">
    <name type="scientific">Vibrio alginolyticus</name>
    <dbReference type="NCBI Taxonomy" id="663"/>
    <lineage>
        <taxon>Bacteria</taxon>
        <taxon>Pseudomonadati</taxon>
        <taxon>Pseudomonadota</taxon>
        <taxon>Gammaproteobacteria</taxon>
        <taxon>Vibrionales</taxon>
        <taxon>Vibrionaceae</taxon>
        <taxon>Vibrio</taxon>
    </lineage>
</organism>
<sequence>MNAILSLAEEKEILSWHIAPATGRSRQLLDALLECYPHPAEKEMLETKLSFTGKHSLGSVLRNAKIFIEIHTSNDADSNQCYYSLDDSCIRIAKINRIMNSLVVRC</sequence>
<accession>A0A0N9DYY8</accession>
<dbReference type="AlphaFoldDB" id="A0A0N9DYY8"/>
<name>A0A0N9DYY8_VIBAL</name>